<protein>
    <submittedName>
        <fullName evidence="1">Uncharacterized protein</fullName>
    </submittedName>
</protein>
<keyword evidence="2" id="KW-1185">Reference proteome</keyword>
<sequence>MHNHNNSIFRGLINNGSYKYYTKITIDSDLDNLESIVIDDIEFDVSVKYLESETIIIGKQKQSYLELMFWCLPTLKFIILTNKKLKTD</sequence>
<dbReference type="EMBL" id="KM982402">
    <property type="protein sequence ID" value="AKI80168.1"/>
    <property type="molecule type" value="Genomic_DNA"/>
</dbReference>
<proteinExistence type="predicted"/>
<dbReference type="Proteomes" id="UP000240461">
    <property type="component" value="Segment"/>
</dbReference>
<organism evidence="1 2">
    <name type="scientific">Acanthamoeba polyphaga mimivirus Kroon</name>
    <dbReference type="NCBI Taxonomy" id="3069720"/>
    <lineage>
        <taxon>Viruses</taxon>
        <taxon>Varidnaviria</taxon>
        <taxon>Bamfordvirae</taxon>
        <taxon>Nucleocytoviricota</taxon>
        <taxon>Megaviricetes</taxon>
        <taxon>Imitervirales</taxon>
        <taxon>Mimiviridae</taxon>
        <taxon>Megamimivirinae</taxon>
        <taxon>Mimivirus</taxon>
        <taxon>Mimivirus lagoaense</taxon>
    </lineage>
</organism>
<evidence type="ECO:0000313" key="1">
    <source>
        <dbReference type="EMBL" id="AKI80168.1"/>
    </source>
</evidence>
<evidence type="ECO:0000313" key="2">
    <source>
        <dbReference type="Proteomes" id="UP000240461"/>
    </source>
</evidence>
<name>A0A0G2Y334_9VIRU</name>
<dbReference type="KEGG" id="vg:80513966"/>
<accession>A0A0G2Y334</accession>
<reference evidence="1 2" key="1">
    <citation type="submission" date="2014-10" db="EMBL/GenBank/DDBJ databases">
        <title>Pan-genome analysis of Brazilian lineage A amoebal mimiviruses.</title>
        <authorList>
            <person name="Assis F.L."/>
            <person name="Abrahao J.S."/>
            <person name="Kroon E.G."/>
            <person name="Dornas F.P."/>
            <person name="Andrade K.R."/>
            <person name="Borato P.V.M."/>
            <person name="Pilotto M.R."/>
            <person name="Benamar S."/>
            <person name="LaScola B."/>
            <person name="Colson P."/>
        </authorList>
    </citation>
    <scope>NUCLEOTIDE SEQUENCE [LARGE SCALE GENOMIC DNA]</scope>
    <source>
        <strain evidence="1 2">Kroon</strain>
    </source>
</reference>